<evidence type="ECO:0000313" key="4">
    <source>
        <dbReference type="EMBL" id="KAL1589896.1"/>
    </source>
</evidence>
<dbReference type="AlphaFoldDB" id="A0AB34L2R0"/>
<evidence type="ECO:0000256" key="1">
    <source>
        <dbReference type="SAM" id="MobiDB-lite"/>
    </source>
</evidence>
<feature type="region of interest" description="Disordered" evidence="1">
    <location>
        <begin position="1"/>
        <end position="47"/>
    </location>
</feature>
<reference evidence="4 5" key="1">
    <citation type="journal article" date="2020" name="Microbiol. Resour. Announc.">
        <title>Draft Genome Sequence of a Cladosporium Species Isolated from the Mesophotic Ascidian Didemnum maculosum.</title>
        <authorList>
            <person name="Gioti A."/>
            <person name="Siaperas R."/>
            <person name="Nikolaivits E."/>
            <person name="Le Goff G."/>
            <person name="Ouazzani J."/>
            <person name="Kotoulas G."/>
            <person name="Topakas E."/>
        </authorList>
    </citation>
    <scope>NUCLEOTIDE SEQUENCE [LARGE SCALE GENOMIC DNA]</scope>
    <source>
        <strain evidence="4 5">TM138-S3</strain>
    </source>
</reference>
<dbReference type="PANTHER" id="PTHR37846:SF1">
    <property type="entry name" value="DEACETYLASE-LIKE PROTEIN"/>
    <property type="match status" value="1"/>
</dbReference>
<feature type="transmembrane region" description="Helical" evidence="2">
    <location>
        <begin position="197"/>
        <end position="223"/>
    </location>
</feature>
<organism evidence="4 5">
    <name type="scientific">Cladosporium halotolerans</name>
    <dbReference type="NCBI Taxonomy" id="1052096"/>
    <lineage>
        <taxon>Eukaryota</taxon>
        <taxon>Fungi</taxon>
        <taxon>Dikarya</taxon>
        <taxon>Ascomycota</taxon>
        <taxon>Pezizomycotina</taxon>
        <taxon>Dothideomycetes</taxon>
        <taxon>Dothideomycetidae</taxon>
        <taxon>Cladosporiales</taxon>
        <taxon>Cladosporiaceae</taxon>
        <taxon>Cladosporium</taxon>
    </lineage>
</organism>
<evidence type="ECO:0000259" key="3">
    <source>
        <dbReference type="Pfam" id="PF24841"/>
    </source>
</evidence>
<comment type="caution">
    <text evidence="4">The sequence shown here is derived from an EMBL/GenBank/DDBJ whole genome shotgun (WGS) entry which is preliminary data.</text>
</comment>
<gene>
    <name evidence="4" type="ORF">WHR41_01296</name>
</gene>
<evidence type="ECO:0000256" key="2">
    <source>
        <dbReference type="SAM" id="Phobius"/>
    </source>
</evidence>
<dbReference type="RefSeq" id="XP_069233001.1">
    <property type="nucleotide sequence ID" value="XM_069369902.1"/>
</dbReference>
<dbReference type="Proteomes" id="UP000803884">
    <property type="component" value="Unassembled WGS sequence"/>
</dbReference>
<feature type="transmembrane region" description="Helical" evidence="2">
    <location>
        <begin position="99"/>
        <end position="118"/>
    </location>
</feature>
<keyword evidence="2" id="KW-0812">Transmembrane</keyword>
<dbReference type="InterPro" id="IPR056136">
    <property type="entry name" value="DUF7719"/>
</dbReference>
<dbReference type="Pfam" id="PF24841">
    <property type="entry name" value="DUF7719"/>
    <property type="match status" value="1"/>
</dbReference>
<keyword evidence="2" id="KW-1133">Transmembrane helix</keyword>
<accession>A0AB34L2R0</accession>
<dbReference type="GeneID" id="96002740"/>
<evidence type="ECO:0000313" key="5">
    <source>
        <dbReference type="Proteomes" id="UP000803884"/>
    </source>
</evidence>
<dbReference type="EMBL" id="JAAQHG020000003">
    <property type="protein sequence ID" value="KAL1589896.1"/>
    <property type="molecule type" value="Genomic_DNA"/>
</dbReference>
<keyword evidence="2" id="KW-0472">Membrane</keyword>
<proteinExistence type="predicted"/>
<sequence length="229" mass="25759">MSDDQDKPRNRRERRAAAKDSGKTIESPTSTPKIKLAQPDRSGPKSKTLLDLYDEKKSLLEHGQPFAQQHTDGQVRDESGNILEAGLGDGEPIGPVGDAIFWAVCLAMFHFTLDVLTFQQYRQEIEWGPIFRRTGLVLPILWLLIYVMRSPTARKVELLRQVFFLAVGVGAGCYTIHVGNVYDYYAVMKQAPPLGTLWVWSVIEMRLPYALVGVAANLGYMFYKGYGVF</sequence>
<feature type="transmembrane region" description="Helical" evidence="2">
    <location>
        <begin position="161"/>
        <end position="185"/>
    </location>
</feature>
<protein>
    <recommendedName>
        <fullName evidence="3">DUF7719 domain-containing protein</fullName>
    </recommendedName>
</protein>
<name>A0AB34L2R0_9PEZI</name>
<feature type="domain" description="DUF7719" evidence="3">
    <location>
        <begin position="160"/>
        <end position="227"/>
    </location>
</feature>
<keyword evidence="5" id="KW-1185">Reference proteome</keyword>
<dbReference type="PANTHER" id="PTHR37846">
    <property type="entry name" value="YALI0B21296P"/>
    <property type="match status" value="1"/>
</dbReference>
<feature type="transmembrane region" description="Helical" evidence="2">
    <location>
        <begin position="130"/>
        <end position="149"/>
    </location>
</feature>